<dbReference type="PATRIC" id="fig|1133569.4.peg.2356"/>
<comment type="caution">
    <text evidence="2">The sequence shown here is derived from an EMBL/GenBank/DDBJ whole genome shotgun (WGS) entry which is preliminary data.</text>
</comment>
<dbReference type="eggNOG" id="COG5607">
    <property type="taxonomic scope" value="Bacteria"/>
</dbReference>
<gene>
    <name evidence="2" type="ORF">FD21_GL002189</name>
</gene>
<feature type="domain" description="CHAD" evidence="1">
    <location>
        <begin position="1"/>
        <end position="261"/>
    </location>
</feature>
<accession>A0A0R2C6K6</accession>
<keyword evidence="3" id="KW-1185">Reference proteome</keyword>
<dbReference type="PANTHER" id="PTHR39339:SF1">
    <property type="entry name" value="CHAD DOMAIN-CONTAINING PROTEIN"/>
    <property type="match status" value="1"/>
</dbReference>
<dbReference type="STRING" id="1133569.FD21_GL002189"/>
<evidence type="ECO:0000313" key="3">
    <source>
        <dbReference type="Proteomes" id="UP000051576"/>
    </source>
</evidence>
<dbReference type="PANTHER" id="PTHR39339">
    <property type="entry name" value="SLR1444 PROTEIN"/>
    <property type="match status" value="1"/>
</dbReference>
<dbReference type="EMBL" id="AYYX01000099">
    <property type="protein sequence ID" value="KRM84041.1"/>
    <property type="molecule type" value="Genomic_DNA"/>
</dbReference>
<dbReference type="Gene3D" id="1.40.20.10">
    <property type="entry name" value="CHAD domain"/>
    <property type="match status" value="1"/>
</dbReference>
<proteinExistence type="predicted"/>
<dbReference type="AlphaFoldDB" id="A0A0R2C6K6"/>
<dbReference type="Proteomes" id="UP000051576">
    <property type="component" value="Unassembled WGS sequence"/>
</dbReference>
<dbReference type="PROSITE" id="PS51708">
    <property type="entry name" value="CHAD"/>
    <property type="match status" value="1"/>
</dbReference>
<organism evidence="2 3">
    <name type="scientific">Liquorilactobacillus vini DSM 20605</name>
    <dbReference type="NCBI Taxonomy" id="1133569"/>
    <lineage>
        <taxon>Bacteria</taxon>
        <taxon>Bacillati</taxon>
        <taxon>Bacillota</taxon>
        <taxon>Bacilli</taxon>
        <taxon>Lactobacillales</taxon>
        <taxon>Lactobacillaceae</taxon>
        <taxon>Liquorilactobacillus</taxon>
    </lineage>
</organism>
<dbReference type="Pfam" id="PF05235">
    <property type="entry name" value="CHAD"/>
    <property type="match status" value="1"/>
</dbReference>
<evidence type="ECO:0000313" key="2">
    <source>
        <dbReference type="EMBL" id="KRM84041.1"/>
    </source>
</evidence>
<dbReference type="InterPro" id="IPR038186">
    <property type="entry name" value="CHAD_dom_sf"/>
</dbReference>
<dbReference type="SMART" id="SM00880">
    <property type="entry name" value="CHAD"/>
    <property type="match status" value="1"/>
</dbReference>
<dbReference type="OrthoDB" id="2388260at2"/>
<reference evidence="2 3" key="1">
    <citation type="journal article" date="2015" name="Genome Announc.">
        <title>Expanding the biotechnology potential of lactobacilli through comparative genomics of 213 strains and associated genera.</title>
        <authorList>
            <person name="Sun Z."/>
            <person name="Harris H.M."/>
            <person name="McCann A."/>
            <person name="Guo C."/>
            <person name="Argimon S."/>
            <person name="Zhang W."/>
            <person name="Yang X."/>
            <person name="Jeffery I.B."/>
            <person name="Cooney J.C."/>
            <person name="Kagawa T.F."/>
            <person name="Liu W."/>
            <person name="Song Y."/>
            <person name="Salvetti E."/>
            <person name="Wrobel A."/>
            <person name="Rasinkangas P."/>
            <person name="Parkhill J."/>
            <person name="Rea M.C."/>
            <person name="O'Sullivan O."/>
            <person name="Ritari J."/>
            <person name="Douillard F.P."/>
            <person name="Paul Ross R."/>
            <person name="Yang R."/>
            <person name="Briner A.E."/>
            <person name="Felis G.E."/>
            <person name="de Vos W.M."/>
            <person name="Barrangou R."/>
            <person name="Klaenhammer T.R."/>
            <person name="Caufield P.W."/>
            <person name="Cui Y."/>
            <person name="Zhang H."/>
            <person name="O'Toole P.W."/>
        </authorList>
    </citation>
    <scope>NUCLEOTIDE SEQUENCE [LARGE SCALE GENOMIC DNA]</scope>
    <source>
        <strain evidence="2 3">DSM 20605</strain>
    </source>
</reference>
<evidence type="ECO:0000259" key="1">
    <source>
        <dbReference type="PROSITE" id="PS51708"/>
    </source>
</evidence>
<dbReference type="RefSeq" id="WP_010580838.1">
    <property type="nucleotide sequence ID" value="NZ_AHYZ01000127.1"/>
</dbReference>
<dbReference type="InterPro" id="IPR007899">
    <property type="entry name" value="CHAD_dom"/>
</dbReference>
<sequence length="261" mass="30649">MKSVLNILQQQFGQIKIEEIRFFNDPYDPERAHDLRVSIRTLRALCKFLKHQIPAASFSVIDQNLSAAAQIFGPLREMDVLIEKIDQYAYKHPVANPSYQHLFQVFYQQRQQQLETILTPVVRKKLDTALLQVKQLIDQLHFETIADWQKLITRKMKQRQKKITKAFQQLDLTDYPHVHQIRKRAKTLRYSATYFADFLTKAAQKTQLQAEKIQNACGVITDAHVNFNLLNEFAKKFPDKNDQQLLLKIAQEQQQLYLPKA</sequence>
<name>A0A0R2C6K6_9LACO</name>
<protein>
    <submittedName>
        <fullName evidence="2">CHAD domain protein</fullName>
    </submittedName>
</protein>